<dbReference type="OrthoDB" id="9135079at2"/>
<name>A0A8B3Y2M7_9PSED</name>
<proteinExistence type="predicted"/>
<dbReference type="Proteomes" id="UP000183653">
    <property type="component" value="Chromosome I"/>
</dbReference>
<gene>
    <name evidence="1" type="ORF">SAMN04490197_4618</name>
</gene>
<sequence length="407" mass="46578">MSTLFLAMMQPEEHNNPNALQASPVLIVSGPAQPIHYGRNTVFLETGKFKAEKVSLPGIKTEWNDTSFKSFNYDFAFFSKQQRALADSARDTLLQHLPVASAKQLPDLFPLVVAIAEAGTINVYQFADMGPWGVVYVNYHSEYCTTPTPEVIVQAIKNGHEALKIARRSSNDSCNYGRWRPDLEVERKFTFDGIPDTWKLINKLYEKVISGDLPGFVPEFNLDFQVYDYEAKIFEVLEPEDQAGYIAFIPQSNGKVCVKQKWFKENAEVRKETLRFNETITSQDEEEYANQLCGGKVKRLPAYRRTRFDVNFESLETGNVYGIFFDICRSVDAPETLAFSQCEVEYCRSRTWGPLQNIFEEYEVACAYAERFLTEQGVNYVQDLYSKLDFVRSLDKSISKDKEVAHV</sequence>
<dbReference type="EMBL" id="LT629782">
    <property type="protein sequence ID" value="SDU29216.1"/>
    <property type="molecule type" value="Genomic_DNA"/>
</dbReference>
<evidence type="ECO:0000313" key="2">
    <source>
        <dbReference type="Proteomes" id="UP000183653"/>
    </source>
</evidence>
<dbReference type="RefSeq" id="WP_057725824.1">
    <property type="nucleotide sequence ID" value="NZ_JYLM01000013.1"/>
</dbReference>
<reference evidence="1 2" key="1">
    <citation type="submission" date="2016-10" db="EMBL/GenBank/DDBJ databases">
        <authorList>
            <person name="Varghese N."/>
            <person name="Submissions S."/>
        </authorList>
    </citation>
    <scope>NUCLEOTIDE SEQUENCE [LARGE SCALE GENOMIC DNA]</scope>
    <source>
        <strain evidence="1 2">BS2775</strain>
    </source>
</reference>
<organism evidence="1 2">
    <name type="scientific">Pseudomonas orientalis</name>
    <dbReference type="NCBI Taxonomy" id="76758"/>
    <lineage>
        <taxon>Bacteria</taxon>
        <taxon>Pseudomonadati</taxon>
        <taxon>Pseudomonadota</taxon>
        <taxon>Gammaproteobacteria</taxon>
        <taxon>Pseudomonadales</taxon>
        <taxon>Pseudomonadaceae</taxon>
        <taxon>Pseudomonas</taxon>
    </lineage>
</organism>
<protein>
    <submittedName>
        <fullName evidence="1">Uncharacterized protein</fullName>
    </submittedName>
</protein>
<keyword evidence="2" id="KW-1185">Reference proteome</keyword>
<evidence type="ECO:0000313" key="1">
    <source>
        <dbReference type="EMBL" id="SDU29216.1"/>
    </source>
</evidence>
<dbReference type="AlphaFoldDB" id="A0A8B3Y2M7"/>
<accession>A0A8B3Y2M7</accession>